<dbReference type="CDD" id="cd01427">
    <property type="entry name" value="HAD_like"/>
    <property type="match status" value="1"/>
</dbReference>
<dbReference type="Pfam" id="PF00702">
    <property type="entry name" value="Hydrolase"/>
    <property type="match status" value="1"/>
</dbReference>
<organism evidence="1 2">
    <name type="scientific">Megasphaera intestinihominis</name>
    <dbReference type="NCBI Taxonomy" id="3133159"/>
    <lineage>
        <taxon>Bacteria</taxon>
        <taxon>Bacillati</taxon>
        <taxon>Bacillota</taxon>
        <taxon>Negativicutes</taxon>
        <taxon>Veillonellales</taxon>
        <taxon>Veillonellaceae</taxon>
        <taxon>Megasphaera</taxon>
    </lineage>
</organism>
<dbReference type="InterPro" id="IPR023214">
    <property type="entry name" value="HAD_sf"/>
</dbReference>
<protein>
    <submittedName>
        <fullName evidence="1">HAD family hydrolase</fullName>
    </submittedName>
</protein>
<comment type="caution">
    <text evidence="1">The sequence shown here is derived from an EMBL/GenBank/DDBJ whole genome shotgun (WGS) entry which is preliminary data.</text>
</comment>
<dbReference type="GO" id="GO:0016787">
    <property type="term" value="F:hydrolase activity"/>
    <property type="evidence" value="ECO:0007669"/>
    <property type="project" value="UniProtKB-KW"/>
</dbReference>
<dbReference type="PANTHER" id="PTHR43434">
    <property type="entry name" value="PHOSPHOGLYCOLATE PHOSPHATASE"/>
    <property type="match status" value="1"/>
</dbReference>
<dbReference type="EMBL" id="JBBMEU010000016">
    <property type="protein sequence ID" value="MEQ2421904.1"/>
    <property type="molecule type" value="Genomic_DNA"/>
</dbReference>
<dbReference type="SFLD" id="SFLDS00003">
    <property type="entry name" value="Haloacid_Dehalogenase"/>
    <property type="match status" value="1"/>
</dbReference>
<evidence type="ECO:0000313" key="1">
    <source>
        <dbReference type="EMBL" id="MEQ2421904.1"/>
    </source>
</evidence>
<accession>A0ABV1CYH6</accession>
<name>A0ABV1CYH6_9FIRM</name>
<keyword evidence="2" id="KW-1185">Reference proteome</keyword>
<evidence type="ECO:0000313" key="2">
    <source>
        <dbReference type="Proteomes" id="UP001433088"/>
    </source>
</evidence>
<dbReference type="SUPFAM" id="SSF56784">
    <property type="entry name" value="HAD-like"/>
    <property type="match status" value="1"/>
</dbReference>
<dbReference type="RefSeq" id="WP_303267723.1">
    <property type="nucleotide sequence ID" value="NZ_JBBMEU010000016.1"/>
</dbReference>
<dbReference type="InterPro" id="IPR050155">
    <property type="entry name" value="HAD-like_hydrolase_sf"/>
</dbReference>
<proteinExistence type="predicted"/>
<keyword evidence="1" id="KW-0378">Hydrolase</keyword>
<sequence>MKKVIFDVDGVLLSEKRYFDVSALVVWEWYYSPRYMHLKPERITADLDDDTIAALRARFWRNDDILLWLKKHGVNSNWDMVHAHIVVTLWLMLEKYVADHGGLEGSLKKIDDIQYLGSLLRGYPVPTADDVYRRLSNVIPERAGKDEVFTYLANAVQSSLGPGSKQWTPLDSPLWQLEFEAFQDWYFGDELYEQTYGKKPYAPGKPGFLTREEPLGTVDGIRNMFRELKKRGYQIAIATGRSKMEMEIPFRTYGWLDEFDEHYVATYSDIEEAEAMLHMSLDKPNPFAYYLGAFGKNKKHYLDYVSHPDDFKKGIYYVVGDSLADVWCARAMGATMIGTLTGIDGPAAKPMFQKEHVRYIVDSVEEILDILP</sequence>
<gene>
    <name evidence="1" type="ORF">WMO23_04035</name>
</gene>
<dbReference type="Proteomes" id="UP001433088">
    <property type="component" value="Unassembled WGS sequence"/>
</dbReference>
<dbReference type="InterPro" id="IPR036412">
    <property type="entry name" value="HAD-like_sf"/>
</dbReference>
<dbReference type="PANTHER" id="PTHR43434:SF1">
    <property type="entry name" value="PHOSPHOGLYCOLATE PHOSPHATASE"/>
    <property type="match status" value="1"/>
</dbReference>
<dbReference type="SFLD" id="SFLDG01129">
    <property type="entry name" value="C1.5:_HAD__Beta-PGM__Phosphata"/>
    <property type="match status" value="1"/>
</dbReference>
<reference evidence="1 2" key="1">
    <citation type="submission" date="2024-03" db="EMBL/GenBank/DDBJ databases">
        <title>Human intestinal bacterial collection.</title>
        <authorList>
            <person name="Pauvert C."/>
            <person name="Hitch T.C.A."/>
            <person name="Clavel T."/>
        </authorList>
    </citation>
    <scope>NUCLEOTIDE SEQUENCE [LARGE SCALE GENOMIC DNA]</scope>
    <source>
        <strain evidence="1 2">CLA-AA-H81</strain>
    </source>
</reference>
<dbReference type="Gene3D" id="3.40.50.1000">
    <property type="entry name" value="HAD superfamily/HAD-like"/>
    <property type="match status" value="1"/>
</dbReference>